<feature type="transmembrane region" description="Helical" evidence="6">
    <location>
        <begin position="496"/>
        <end position="518"/>
    </location>
</feature>
<dbReference type="GO" id="GO:0022857">
    <property type="term" value="F:transmembrane transporter activity"/>
    <property type="evidence" value="ECO:0007669"/>
    <property type="project" value="InterPro"/>
</dbReference>
<feature type="transmembrane region" description="Helical" evidence="6">
    <location>
        <begin position="570"/>
        <end position="588"/>
    </location>
</feature>
<dbReference type="PROSITE" id="PS50850">
    <property type="entry name" value="MFS"/>
    <property type="match status" value="1"/>
</dbReference>
<name>A0A2X0M0Z1_9BASI</name>
<comment type="subcellular location">
    <subcellularLocation>
        <location evidence="1">Membrane</location>
        <topology evidence="1">Multi-pass membrane protein</topology>
    </subcellularLocation>
</comment>
<feature type="transmembrane region" description="Helical" evidence="6">
    <location>
        <begin position="174"/>
        <end position="195"/>
    </location>
</feature>
<feature type="transmembrane region" description="Helical" evidence="6">
    <location>
        <begin position="144"/>
        <end position="162"/>
    </location>
</feature>
<evidence type="ECO:0000313" key="8">
    <source>
        <dbReference type="EMBL" id="SGY39134.1"/>
    </source>
</evidence>
<feature type="region of interest" description="Disordered" evidence="5">
    <location>
        <begin position="1"/>
        <end position="26"/>
    </location>
</feature>
<protein>
    <submittedName>
        <fullName evidence="8">BQ5605_C003g02155 protein</fullName>
    </submittedName>
</protein>
<feature type="domain" description="Major facilitator superfamily (MFS) profile" evidence="7">
    <location>
        <begin position="110"/>
        <end position="596"/>
    </location>
</feature>
<evidence type="ECO:0000259" key="7">
    <source>
        <dbReference type="PROSITE" id="PS50850"/>
    </source>
</evidence>
<feature type="region of interest" description="Disordered" evidence="5">
    <location>
        <begin position="58"/>
        <end position="93"/>
    </location>
</feature>
<evidence type="ECO:0000256" key="2">
    <source>
        <dbReference type="ARBA" id="ARBA00022692"/>
    </source>
</evidence>
<keyword evidence="2 6" id="KW-0812">Transmembrane</keyword>
<keyword evidence="9" id="KW-1185">Reference proteome</keyword>
<feature type="transmembrane region" description="Helical" evidence="6">
    <location>
        <begin position="436"/>
        <end position="454"/>
    </location>
</feature>
<feature type="compositionally biased region" description="Polar residues" evidence="5">
    <location>
        <begin position="79"/>
        <end position="89"/>
    </location>
</feature>
<feature type="transmembrane region" description="Helical" evidence="6">
    <location>
        <begin position="327"/>
        <end position="347"/>
    </location>
</feature>
<evidence type="ECO:0000256" key="3">
    <source>
        <dbReference type="ARBA" id="ARBA00022989"/>
    </source>
</evidence>
<dbReference type="AlphaFoldDB" id="A0A2X0M0Z1"/>
<dbReference type="InterPro" id="IPR020846">
    <property type="entry name" value="MFS_dom"/>
</dbReference>
<proteinExistence type="predicted"/>
<evidence type="ECO:0000256" key="4">
    <source>
        <dbReference type="ARBA" id="ARBA00023136"/>
    </source>
</evidence>
<dbReference type="PANTHER" id="PTHR23501:SF102">
    <property type="entry name" value="DRUG TRANSPORTER, PUTATIVE (AFU_ORTHOLOGUE AFUA_3G08530)-RELATED"/>
    <property type="match status" value="1"/>
</dbReference>
<dbReference type="Gene3D" id="1.20.1720.10">
    <property type="entry name" value="Multidrug resistance protein D"/>
    <property type="match status" value="1"/>
</dbReference>
<dbReference type="PRINTS" id="PR01036">
    <property type="entry name" value="TCRTETB"/>
</dbReference>
<feature type="transmembrane region" description="Helical" evidence="6">
    <location>
        <begin position="368"/>
        <end position="388"/>
    </location>
</feature>
<feature type="transmembrane region" description="Helical" evidence="6">
    <location>
        <begin position="234"/>
        <end position="255"/>
    </location>
</feature>
<feature type="transmembrane region" description="Helical" evidence="6">
    <location>
        <begin position="408"/>
        <end position="429"/>
    </location>
</feature>
<dbReference type="InterPro" id="IPR036259">
    <property type="entry name" value="MFS_trans_sf"/>
</dbReference>
<evidence type="ECO:0000313" key="9">
    <source>
        <dbReference type="Proteomes" id="UP000249464"/>
    </source>
</evidence>
<gene>
    <name evidence="8" type="primary">BQ5605_C003g02155</name>
    <name evidence="8" type="ORF">BQ5605_C003G02155</name>
</gene>
<evidence type="ECO:0000256" key="6">
    <source>
        <dbReference type="SAM" id="Phobius"/>
    </source>
</evidence>
<organism evidence="8 9">
    <name type="scientific">Microbotryum silenes-dioicae</name>
    <dbReference type="NCBI Taxonomy" id="796604"/>
    <lineage>
        <taxon>Eukaryota</taxon>
        <taxon>Fungi</taxon>
        <taxon>Dikarya</taxon>
        <taxon>Basidiomycota</taxon>
        <taxon>Pucciniomycotina</taxon>
        <taxon>Microbotryomycetes</taxon>
        <taxon>Microbotryales</taxon>
        <taxon>Microbotryaceae</taxon>
        <taxon>Microbotryum</taxon>
    </lineage>
</organism>
<feature type="transmembrane region" description="Helical" evidence="6">
    <location>
        <begin position="207"/>
        <end position="227"/>
    </location>
</feature>
<feature type="transmembrane region" description="Helical" evidence="6">
    <location>
        <begin position="466"/>
        <end position="484"/>
    </location>
</feature>
<evidence type="ECO:0000256" key="1">
    <source>
        <dbReference type="ARBA" id="ARBA00004141"/>
    </source>
</evidence>
<reference evidence="8 9" key="1">
    <citation type="submission" date="2016-11" db="EMBL/GenBank/DDBJ databases">
        <authorList>
            <person name="Jaros S."/>
            <person name="Januszkiewicz K."/>
            <person name="Wedrychowicz H."/>
        </authorList>
    </citation>
    <scope>NUCLEOTIDE SEQUENCE [LARGE SCALE GENOMIC DNA]</scope>
</reference>
<accession>A0A2X0M0Z1</accession>
<dbReference type="InterPro" id="IPR011701">
    <property type="entry name" value="MFS"/>
</dbReference>
<feature type="transmembrane region" description="Helical" evidence="6">
    <location>
        <begin position="107"/>
        <end position="132"/>
    </location>
</feature>
<dbReference type="SUPFAM" id="SSF103473">
    <property type="entry name" value="MFS general substrate transporter"/>
    <property type="match status" value="1"/>
</dbReference>
<dbReference type="Pfam" id="PF07690">
    <property type="entry name" value="MFS_1"/>
    <property type="match status" value="1"/>
</dbReference>
<keyword evidence="3 6" id="KW-1133">Transmembrane helix</keyword>
<feature type="transmembrane region" description="Helical" evidence="6">
    <location>
        <begin position="299"/>
        <end position="321"/>
    </location>
</feature>
<dbReference type="EMBL" id="FQNC01000042">
    <property type="protein sequence ID" value="SGY39134.1"/>
    <property type="molecule type" value="Genomic_DNA"/>
</dbReference>
<evidence type="ECO:0000256" key="5">
    <source>
        <dbReference type="SAM" id="MobiDB-lite"/>
    </source>
</evidence>
<dbReference type="Proteomes" id="UP000249464">
    <property type="component" value="Unassembled WGS sequence"/>
</dbReference>
<dbReference type="PANTHER" id="PTHR23501">
    <property type="entry name" value="MAJOR FACILITATOR SUPERFAMILY"/>
    <property type="match status" value="1"/>
</dbReference>
<keyword evidence="4 6" id="KW-0472">Membrane</keyword>
<sequence>MIAKSKGPALPIRELDPALPHPSETSTLFSRNMNAERPFNLSGSTIADGNATAVAAHKSTDAGVVAQHPSRDGHDQHAPLQTSSSTSSGAPIETTDAATCSEKGIRFWLIIVSLMLATFLAALDVTAISTALPTIAEALDSREFAWIANAYSVTSCAFIPLAGGLSAIFGRREVLLVALAFFFVGSAMCGAAKSIDLMLAGRALQGVGAGSILTLTEIVLADLVPLSERGTYQGLFGAIWSLASATGPIIGGALAQAYWPALFYINLPLSFFIAIVVTLCMKLKKPPGIRQENLARIDFLGNFIFIVSITLLIIGLVWGGAPYPWSSAHVLAPLIIGIVGLLVWGVYESRYATHPTVPFSVMKNRTTIIGFFTTFIHGISGLALFYYWPTYFQAIKGAGPIKSAVDFFSVAFVVAPFAMVAGASIGIFQHYKAQNVIAWVLMTVGPGVLSLVTAGSPKKAWVPLPIPFSIGMGLLYAATVFPVLAPLSPVLAGPALGFLVFIRSFGNLLGVTIGSVILTNELKQKAPQEWLTSIPGGVSGAYALIPSIASLPEPLRSTVRLAFAHSIQRIWQVMIGFGGVGLIASLFMKSLALQTETDEVKISTLCSSAFFTINPELCATQNFGIREKKAQDEEHTPETKEVLH</sequence>
<dbReference type="GO" id="GO:0005886">
    <property type="term" value="C:plasma membrane"/>
    <property type="evidence" value="ECO:0007669"/>
    <property type="project" value="TreeGrafter"/>
</dbReference>
<feature type="transmembrane region" description="Helical" evidence="6">
    <location>
        <begin position="261"/>
        <end position="279"/>
    </location>
</feature>